<keyword evidence="1" id="KW-0548">Nucleotidyltransferase</keyword>
<dbReference type="InterPro" id="IPR027417">
    <property type="entry name" value="P-loop_NTPase"/>
</dbReference>
<comment type="caution">
    <text evidence="1">The sequence shown here is derived from an EMBL/GenBank/DDBJ whole genome shotgun (WGS) entry which is preliminary data.</text>
</comment>
<dbReference type="RefSeq" id="WP_184002883.1">
    <property type="nucleotide sequence ID" value="NZ_BAABIF010000013.1"/>
</dbReference>
<keyword evidence="2" id="KW-1185">Reference proteome</keyword>
<proteinExistence type="predicted"/>
<dbReference type="EC" id="2.7.7.7" evidence="1"/>
<dbReference type="EMBL" id="JACIJI010000002">
    <property type="protein sequence ID" value="MBB5718815.1"/>
    <property type="molecule type" value="Genomic_DNA"/>
</dbReference>
<dbReference type="Proteomes" id="UP000554342">
    <property type="component" value="Unassembled WGS sequence"/>
</dbReference>
<keyword evidence="1" id="KW-0808">Transferase</keyword>
<dbReference type="InterPro" id="IPR050238">
    <property type="entry name" value="DNA_Rep/Repair_Clamp_Loader"/>
</dbReference>
<evidence type="ECO:0000313" key="1">
    <source>
        <dbReference type="EMBL" id="MBB5718815.1"/>
    </source>
</evidence>
<protein>
    <submittedName>
        <fullName evidence="1">DNA polymerase-3 subunit delta</fullName>
        <ecNumber evidence="1">2.7.7.7</ecNumber>
    </submittedName>
</protein>
<dbReference type="PANTHER" id="PTHR11669">
    <property type="entry name" value="REPLICATION FACTOR C / DNA POLYMERASE III GAMMA-TAU SUBUNIT"/>
    <property type="match status" value="1"/>
</dbReference>
<evidence type="ECO:0000313" key="2">
    <source>
        <dbReference type="Proteomes" id="UP000554342"/>
    </source>
</evidence>
<dbReference type="Gene3D" id="3.40.50.300">
    <property type="entry name" value="P-loop containing nucleotide triphosphate hydrolases"/>
    <property type="match status" value="1"/>
</dbReference>
<dbReference type="AlphaFoldDB" id="A0A840YYY5"/>
<dbReference type="PANTHER" id="PTHR11669:SF8">
    <property type="entry name" value="DNA POLYMERASE III SUBUNIT DELTA"/>
    <property type="match status" value="1"/>
</dbReference>
<name>A0A840YYY5_9SPHN</name>
<dbReference type="GO" id="GO:0006261">
    <property type="term" value="P:DNA-templated DNA replication"/>
    <property type="evidence" value="ECO:0007669"/>
    <property type="project" value="TreeGrafter"/>
</dbReference>
<dbReference type="GO" id="GO:0003887">
    <property type="term" value="F:DNA-directed DNA polymerase activity"/>
    <property type="evidence" value="ECO:0007669"/>
    <property type="project" value="UniProtKB-EC"/>
</dbReference>
<dbReference type="SUPFAM" id="SSF52540">
    <property type="entry name" value="P-loop containing nucleoside triphosphate hydrolases"/>
    <property type="match status" value="1"/>
</dbReference>
<dbReference type="GO" id="GO:0009360">
    <property type="term" value="C:DNA polymerase III complex"/>
    <property type="evidence" value="ECO:0007669"/>
    <property type="project" value="TreeGrafter"/>
</dbReference>
<organism evidence="1 2">
    <name type="scientific">Stakelama sediminis</name>
    <dbReference type="NCBI Taxonomy" id="463200"/>
    <lineage>
        <taxon>Bacteria</taxon>
        <taxon>Pseudomonadati</taxon>
        <taxon>Pseudomonadota</taxon>
        <taxon>Alphaproteobacteria</taxon>
        <taxon>Sphingomonadales</taxon>
        <taxon>Sphingomonadaceae</taxon>
        <taxon>Stakelama</taxon>
    </lineage>
</organism>
<accession>A0A840YYY5</accession>
<dbReference type="Pfam" id="PF13177">
    <property type="entry name" value="DNA_pol3_delta2"/>
    <property type="match status" value="1"/>
</dbReference>
<sequence length="329" mass="35192">MTSVRGNDAARTAFFNAARSEAMHHCWLFTGPMGVGKASFATDAATHILVHAADPSVPLDPATDVSQHPIARQIVAGSHPDFRILHRLPRNPDKPDRDIARSIPIAQVRALQPMFATRPSHSARRIIIIDSIDDCERAAANALLKNLEEPPAGTIFLLISHAPGRLLPTIRSRCRVLRFDPLPDALMTDVLREMLEGTSAEEVDALVRAGQGAPGRALTFAGLDIAALDREMAEIATSGDPSNAIRARLGSALGAKAAQPRYEAFLARAPSFVAEQARGLHGEALRSALDAYASARSLSDTALRQSLDATATVFEMGGVIARLARVRTG</sequence>
<gene>
    <name evidence="1" type="ORF">FHR23_001738</name>
</gene>
<reference evidence="1 2" key="1">
    <citation type="submission" date="2020-08" db="EMBL/GenBank/DDBJ databases">
        <title>Genomic Encyclopedia of Type Strains, Phase IV (KMG-IV): sequencing the most valuable type-strain genomes for metagenomic binning, comparative biology and taxonomic classification.</title>
        <authorList>
            <person name="Goeker M."/>
        </authorList>
    </citation>
    <scope>NUCLEOTIDE SEQUENCE [LARGE SCALE GENOMIC DNA]</scope>
    <source>
        <strain evidence="1 2">DSM 27203</strain>
    </source>
</reference>